<dbReference type="FunFam" id="3.40.50.1820:FF:000165">
    <property type="entry name" value="Serine peptidase, putative"/>
    <property type="match status" value="1"/>
</dbReference>
<dbReference type="AlphaFoldDB" id="A0A1J7JVV0"/>
<dbReference type="PANTHER" id="PTHR11010">
    <property type="entry name" value="PROTEASE S28 PRO-X CARBOXYPEPTIDASE-RELATED"/>
    <property type="match status" value="1"/>
</dbReference>
<dbReference type="EMBL" id="KV875095">
    <property type="protein sequence ID" value="OIW31882.1"/>
    <property type="molecule type" value="Genomic_DNA"/>
</dbReference>
<dbReference type="InterPro" id="IPR008758">
    <property type="entry name" value="Peptidase_S28"/>
</dbReference>
<name>A0A1J7JVV0_9PEZI</name>
<evidence type="ECO:0000256" key="1">
    <source>
        <dbReference type="ARBA" id="ARBA00011079"/>
    </source>
</evidence>
<dbReference type="SUPFAM" id="SSF53474">
    <property type="entry name" value="alpha/beta-Hydrolases"/>
    <property type="match status" value="1"/>
</dbReference>
<evidence type="ECO:0000256" key="6">
    <source>
        <dbReference type="SAM" id="SignalP"/>
    </source>
</evidence>
<keyword evidence="3 6" id="KW-0732">Signal</keyword>
<evidence type="ECO:0000256" key="4">
    <source>
        <dbReference type="ARBA" id="ARBA00022801"/>
    </source>
</evidence>
<evidence type="ECO:0000256" key="2">
    <source>
        <dbReference type="ARBA" id="ARBA00022670"/>
    </source>
</evidence>
<keyword evidence="4" id="KW-0378">Hydrolase</keyword>
<protein>
    <recommendedName>
        <fullName evidence="9">Peptidase S28</fullName>
    </recommendedName>
</protein>
<organism evidence="7 8">
    <name type="scientific">Coniochaeta ligniaria NRRL 30616</name>
    <dbReference type="NCBI Taxonomy" id="1408157"/>
    <lineage>
        <taxon>Eukaryota</taxon>
        <taxon>Fungi</taxon>
        <taxon>Dikarya</taxon>
        <taxon>Ascomycota</taxon>
        <taxon>Pezizomycotina</taxon>
        <taxon>Sordariomycetes</taxon>
        <taxon>Sordariomycetidae</taxon>
        <taxon>Coniochaetales</taxon>
        <taxon>Coniochaetaceae</taxon>
        <taxon>Coniochaeta</taxon>
    </lineage>
</organism>
<evidence type="ECO:0000313" key="8">
    <source>
        <dbReference type="Proteomes" id="UP000182658"/>
    </source>
</evidence>
<comment type="similarity">
    <text evidence="1">Belongs to the peptidase S28 family.</text>
</comment>
<evidence type="ECO:0000313" key="7">
    <source>
        <dbReference type="EMBL" id="OIW31882.1"/>
    </source>
</evidence>
<dbReference type="Proteomes" id="UP000182658">
    <property type="component" value="Unassembled WGS sequence"/>
</dbReference>
<dbReference type="GO" id="GO:0070008">
    <property type="term" value="F:serine-type exopeptidase activity"/>
    <property type="evidence" value="ECO:0007669"/>
    <property type="project" value="InterPro"/>
</dbReference>
<dbReference type="GO" id="GO:0008239">
    <property type="term" value="F:dipeptidyl-peptidase activity"/>
    <property type="evidence" value="ECO:0007669"/>
    <property type="project" value="TreeGrafter"/>
</dbReference>
<keyword evidence="5" id="KW-0325">Glycoprotein</keyword>
<keyword evidence="8" id="KW-1185">Reference proteome</keyword>
<dbReference type="GO" id="GO:0006508">
    <property type="term" value="P:proteolysis"/>
    <property type="evidence" value="ECO:0007669"/>
    <property type="project" value="UniProtKB-KW"/>
</dbReference>
<dbReference type="InterPro" id="IPR029058">
    <property type="entry name" value="AB_hydrolase_fold"/>
</dbReference>
<feature type="signal peptide" evidence="6">
    <location>
        <begin position="1"/>
        <end position="21"/>
    </location>
</feature>
<keyword evidence="2" id="KW-0645">Protease</keyword>
<dbReference type="InParanoid" id="A0A1J7JVV0"/>
<evidence type="ECO:0000256" key="5">
    <source>
        <dbReference type="ARBA" id="ARBA00023180"/>
    </source>
</evidence>
<feature type="chain" id="PRO_5009645034" description="Peptidase S28" evidence="6">
    <location>
        <begin position="22"/>
        <end position="516"/>
    </location>
</feature>
<reference evidence="7 8" key="1">
    <citation type="submission" date="2016-10" db="EMBL/GenBank/DDBJ databases">
        <title>Draft genome sequence of Coniochaeta ligniaria NRRL30616, a lignocellulolytic fungus for bioabatement of inhibitors in plant biomass hydrolysates.</title>
        <authorList>
            <consortium name="DOE Joint Genome Institute"/>
            <person name="Jimenez D.J."/>
            <person name="Hector R.E."/>
            <person name="Riley R."/>
            <person name="Sun H."/>
            <person name="Grigoriev I.V."/>
            <person name="Van Elsas J.D."/>
            <person name="Nichols N.N."/>
        </authorList>
    </citation>
    <scope>NUCLEOTIDE SEQUENCE [LARGE SCALE GENOMIC DNA]</scope>
    <source>
        <strain evidence="7 8">NRRL 30616</strain>
    </source>
</reference>
<gene>
    <name evidence="7" type="ORF">CONLIGDRAFT_244527</name>
</gene>
<dbReference type="Pfam" id="PF05577">
    <property type="entry name" value="Peptidase_S28"/>
    <property type="match status" value="1"/>
</dbReference>
<dbReference type="OrthoDB" id="1735038at2759"/>
<accession>A0A1J7JVV0</accession>
<evidence type="ECO:0000256" key="3">
    <source>
        <dbReference type="ARBA" id="ARBA00022729"/>
    </source>
</evidence>
<sequence>MRYSWISSAVGLVALAATSVADFRPLTAAAIQKRSRGIKQHAHPSPDLVSNGTFDQLLDHNDPGKGTFNQRYWWDATHYKGPGSPIFLFNVGESAADNFVGYLEEGTISGKYAEVFDGAVIVIEHRYWGQSIPFDELTTETLQYLDLPQSVHDMTYFAQTVPLDFDDTNGDANAPNSPWVLIGGSYPGALAAWTSILDPGTFWAYHASSAVVEAIYDFYPYFDAVERAIPQNCSSDLKAVISYIDGVFAAGNKDDIKDLQTLFGLGQLDHPDDFADRITIPLWSWQSSEENVFDFCDWIETSSSSGHASASHTDGVGLETALLGYAAWVNATSGKTCRKADCSTYSSNTVWDDPTELDGDRQWSWMLCHNPFSWWQVGPPQNDKKHIVSSLLRPEHFQRQCELMFPETNGFKAGSVEGWTAEHLNLYTGGWDADFERVMFLQGEFDPWIEATVSATHRPGGPLESSDKTPIYVVKNGNHAPDLVLDDIPEENSVLEQELATMKKWLDEWTPPKGSK</sequence>
<dbReference type="PANTHER" id="PTHR11010:SF23">
    <property type="entry name" value="SERINE PEPTIDASE"/>
    <property type="match status" value="1"/>
</dbReference>
<dbReference type="Gene3D" id="3.40.50.1820">
    <property type="entry name" value="alpha/beta hydrolase"/>
    <property type="match status" value="2"/>
</dbReference>
<evidence type="ECO:0008006" key="9">
    <source>
        <dbReference type="Google" id="ProtNLM"/>
    </source>
</evidence>
<proteinExistence type="inferred from homology"/>